<accession>A0A1I6FRG7</accession>
<feature type="compositionally biased region" description="Pro residues" evidence="1">
    <location>
        <begin position="84"/>
        <end position="106"/>
    </location>
</feature>
<organism evidence="2 3">
    <name type="scientific">Halorubrum sodomense</name>
    <dbReference type="NCBI Taxonomy" id="35743"/>
    <lineage>
        <taxon>Archaea</taxon>
        <taxon>Methanobacteriati</taxon>
        <taxon>Methanobacteriota</taxon>
        <taxon>Stenosarchaea group</taxon>
        <taxon>Halobacteria</taxon>
        <taxon>Halobacteriales</taxon>
        <taxon>Haloferacaceae</taxon>
        <taxon>Halorubrum</taxon>
    </lineage>
</organism>
<evidence type="ECO:0000313" key="2">
    <source>
        <dbReference type="EMBL" id="SFR32545.1"/>
    </source>
</evidence>
<feature type="compositionally biased region" description="Polar residues" evidence="1">
    <location>
        <begin position="68"/>
        <end position="81"/>
    </location>
</feature>
<dbReference type="OrthoDB" id="331487at2157"/>
<evidence type="ECO:0000313" key="3">
    <source>
        <dbReference type="Proteomes" id="UP000198932"/>
    </source>
</evidence>
<reference evidence="3" key="1">
    <citation type="submission" date="2016-10" db="EMBL/GenBank/DDBJ databases">
        <authorList>
            <person name="Varghese N."/>
            <person name="Submissions S."/>
        </authorList>
    </citation>
    <scope>NUCLEOTIDE SEQUENCE [LARGE SCALE GENOMIC DNA]</scope>
    <source>
        <strain evidence="3">RD 26</strain>
    </source>
</reference>
<feature type="compositionally biased region" description="Polar residues" evidence="1">
    <location>
        <begin position="150"/>
        <end position="172"/>
    </location>
</feature>
<dbReference type="RefSeq" id="WP_092920559.1">
    <property type="nucleotide sequence ID" value="NZ_FOYN01000002.1"/>
</dbReference>
<evidence type="ECO:0000256" key="1">
    <source>
        <dbReference type="SAM" id="MobiDB-lite"/>
    </source>
</evidence>
<dbReference type="AlphaFoldDB" id="A0A1I6FRG7"/>
<feature type="region of interest" description="Disordered" evidence="1">
    <location>
        <begin position="66"/>
        <end position="209"/>
    </location>
</feature>
<gene>
    <name evidence="2" type="ORF">SAMN04487937_1084</name>
</gene>
<keyword evidence="3" id="KW-1185">Reference proteome</keyword>
<sequence length="209" mass="20954">MAANHGFVALLALAVLVWGVAFTGGATVAVLSASVDVPTTFETPEELKEVSGSNGSAFAVTTVPVENGTPSAVNGTETVGNATVPPPKQNATVPPPKQNATVPPPKQNATVPPTEQNATVPPPKQNDSAPTDENDSAPATNDTETDENDSAPTDPTREQSSPPSEETLTNESAPAGNATVGGSTAPDANDIDAVAVPHPPDPSRSGHGA</sequence>
<dbReference type="STRING" id="35743.SAMN04487937_1084"/>
<name>A0A1I6FRG7_HALSD</name>
<protein>
    <submittedName>
        <fullName evidence="2">Uncharacterized protein</fullName>
    </submittedName>
</protein>
<dbReference type="Proteomes" id="UP000198932">
    <property type="component" value="Unassembled WGS sequence"/>
</dbReference>
<dbReference type="EMBL" id="FOYN01000002">
    <property type="protein sequence ID" value="SFR32545.1"/>
    <property type="molecule type" value="Genomic_DNA"/>
</dbReference>
<proteinExistence type="predicted"/>
<feature type="compositionally biased region" description="Polar residues" evidence="1">
    <location>
        <begin position="107"/>
        <end position="129"/>
    </location>
</feature>